<reference evidence="3" key="1">
    <citation type="submission" date="2014-03" db="EMBL/GenBank/DDBJ databases">
        <authorList>
            <person name="Aksoy S."/>
            <person name="Warren W."/>
            <person name="Wilson R.K."/>
        </authorList>
    </citation>
    <scope>NUCLEOTIDE SEQUENCE [LARGE SCALE GENOMIC DNA]</scope>
    <source>
        <strain evidence="3">IAEA</strain>
    </source>
</reference>
<keyword evidence="1" id="KW-0812">Transmembrane</keyword>
<keyword evidence="3" id="KW-1185">Reference proteome</keyword>
<evidence type="ECO:0000313" key="2">
    <source>
        <dbReference type="EnsemblMetazoa" id="GPAI016481-PA"/>
    </source>
</evidence>
<organism evidence="2 3">
    <name type="scientific">Glossina pallidipes</name>
    <name type="common">Tsetse fly</name>
    <dbReference type="NCBI Taxonomy" id="7398"/>
    <lineage>
        <taxon>Eukaryota</taxon>
        <taxon>Metazoa</taxon>
        <taxon>Ecdysozoa</taxon>
        <taxon>Arthropoda</taxon>
        <taxon>Hexapoda</taxon>
        <taxon>Insecta</taxon>
        <taxon>Pterygota</taxon>
        <taxon>Neoptera</taxon>
        <taxon>Endopterygota</taxon>
        <taxon>Diptera</taxon>
        <taxon>Brachycera</taxon>
        <taxon>Muscomorpha</taxon>
        <taxon>Hippoboscoidea</taxon>
        <taxon>Glossinidae</taxon>
        <taxon>Glossina</taxon>
    </lineage>
</organism>
<dbReference type="VEuPathDB" id="VectorBase:GPAI016481"/>
<accession>A0A1A9ZJ93</accession>
<proteinExistence type="predicted"/>
<feature type="transmembrane region" description="Helical" evidence="1">
    <location>
        <begin position="13"/>
        <end position="34"/>
    </location>
</feature>
<sequence>MNAILGEAQNAKFIAIVLVISLSYIASVPANLLITTGTEELTKIVKNKKKTSMSATLSLVSLLSAPDCYLNGKTSESLAKLSTFNRDERTNIVRVASKSYR</sequence>
<keyword evidence="1" id="KW-1133">Transmembrane helix</keyword>
<protein>
    <submittedName>
        <fullName evidence="2">Uncharacterized protein</fullName>
    </submittedName>
</protein>
<dbReference type="Proteomes" id="UP000092445">
    <property type="component" value="Unassembled WGS sequence"/>
</dbReference>
<evidence type="ECO:0000313" key="3">
    <source>
        <dbReference type="Proteomes" id="UP000092445"/>
    </source>
</evidence>
<dbReference type="EnsemblMetazoa" id="GPAI016481-RA">
    <property type="protein sequence ID" value="GPAI016481-PA"/>
    <property type="gene ID" value="GPAI016481"/>
</dbReference>
<dbReference type="AlphaFoldDB" id="A0A1A9ZJ93"/>
<reference evidence="2" key="2">
    <citation type="submission" date="2020-05" db="UniProtKB">
        <authorList>
            <consortium name="EnsemblMetazoa"/>
        </authorList>
    </citation>
    <scope>IDENTIFICATION</scope>
    <source>
        <strain evidence="2">IAEA</strain>
    </source>
</reference>
<name>A0A1A9ZJ93_GLOPL</name>
<evidence type="ECO:0000256" key="1">
    <source>
        <dbReference type="SAM" id="Phobius"/>
    </source>
</evidence>
<keyword evidence="1" id="KW-0472">Membrane</keyword>